<comment type="cofactor">
    <cofactor evidence="5">
        <name>Zn(2+)</name>
        <dbReference type="ChEBI" id="CHEBI:29105"/>
    </cofactor>
    <text evidence="5">Binds 1 zinc ion per subunit.</text>
</comment>
<dbReference type="InterPro" id="IPR051486">
    <property type="entry name" value="Hcy_S-methyltransferase"/>
</dbReference>
<reference evidence="8" key="1">
    <citation type="submission" date="2020-12" db="EMBL/GenBank/DDBJ databases">
        <title>Metabolic potential, ecology and presence of endohyphal bacteria is reflected in genomic diversity of Mucoromycotina.</title>
        <authorList>
            <person name="Muszewska A."/>
            <person name="Okrasinska A."/>
            <person name="Steczkiewicz K."/>
            <person name="Drgas O."/>
            <person name="Orlowska M."/>
            <person name="Perlinska-Lenart U."/>
            <person name="Aleksandrzak-Piekarczyk T."/>
            <person name="Szatraj K."/>
            <person name="Zielenkiewicz U."/>
            <person name="Pilsyk S."/>
            <person name="Malc E."/>
            <person name="Mieczkowski P."/>
            <person name="Kruszewska J.S."/>
            <person name="Biernat P."/>
            <person name="Pawlowska J."/>
        </authorList>
    </citation>
    <scope>NUCLEOTIDE SEQUENCE</scope>
    <source>
        <strain evidence="8">WA0000067209</strain>
    </source>
</reference>
<dbReference type="GO" id="GO:0008898">
    <property type="term" value="F:S-adenosylmethionine-homocysteine S-methyltransferase activity"/>
    <property type="evidence" value="ECO:0007669"/>
    <property type="project" value="TreeGrafter"/>
</dbReference>
<keyword evidence="9" id="KW-1185">Reference proteome</keyword>
<protein>
    <recommendedName>
        <fullName evidence="7">Hcy-binding domain-containing protein</fullName>
    </recommendedName>
</protein>
<dbReference type="GO" id="GO:0033528">
    <property type="term" value="P:S-methylmethionine cycle"/>
    <property type="evidence" value="ECO:0007669"/>
    <property type="project" value="TreeGrafter"/>
</dbReference>
<dbReference type="SUPFAM" id="SSF82282">
    <property type="entry name" value="Homocysteine S-methyltransferase"/>
    <property type="match status" value="1"/>
</dbReference>
<dbReference type="NCBIfam" id="NF007020">
    <property type="entry name" value="PRK09485.1"/>
    <property type="match status" value="1"/>
</dbReference>
<evidence type="ECO:0000313" key="9">
    <source>
        <dbReference type="Proteomes" id="UP000654370"/>
    </source>
</evidence>
<evidence type="ECO:0000256" key="4">
    <source>
        <dbReference type="ARBA" id="ARBA00022833"/>
    </source>
</evidence>
<dbReference type="GO" id="GO:0008270">
    <property type="term" value="F:zinc ion binding"/>
    <property type="evidence" value="ECO:0007669"/>
    <property type="project" value="InterPro"/>
</dbReference>
<keyword evidence="2 6" id="KW-0808">Transferase</keyword>
<dbReference type="PANTHER" id="PTHR46015:SF1">
    <property type="entry name" value="HOMOCYSTEINE S-METHYLTRANSFERASE-LIKE ISOFORM 1"/>
    <property type="match status" value="1"/>
</dbReference>
<evidence type="ECO:0000256" key="6">
    <source>
        <dbReference type="PROSITE-ProRule" id="PRU00333"/>
    </source>
</evidence>
<dbReference type="PROSITE" id="PS50970">
    <property type="entry name" value="HCY"/>
    <property type="match status" value="1"/>
</dbReference>
<feature type="binding site" evidence="5 6">
    <location>
        <position position="262"/>
    </location>
    <ligand>
        <name>Zn(2+)</name>
        <dbReference type="ChEBI" id="CHEBI:29105"/>
    </ligand>
</feature>
<evidence type="ECO:0000256" key="2">
    <source>
        <dbReference type="ARBA" id="ARBA00022679"/>
    </source>
</evidence>
<keyword evidence="3 5" id="KW-0479">Metal-binding</keyword>
<gene>
    <name evidence="8" type="ORF">INT43_008941</name>
</gene>
<dbReference type="Gene3D" id="3.20.20.330">
    <property type="entry name" value="Homocysteine-binding-like domain"/>
    <property type="match status" value="1"/>
</dbReference>
<dbReference type="GO" id="GO:0032259">
    <property type="term" value="P:methylation"/>
    <property type="evidence" value="ECO:0007669"/>
    <property type="project" value="UniProtKB-KW"/>
</dbReference>
<dbReference type="Proteomes" id="UP000654370">
    <property type="component" value="Unassembled WGS sequence"/>
</dbReference>
<dbReference type="Pfam" id="PF02574">
    <property type="entry name" value="S-methyl_trans"/>
    <property type="match status" value="1"/>
</dbReference>
<dbReference type="GO" id="GO:0009086">
    <property type="term" value="P:methionine biosynthetic process"/>
    <property type="evidence" value="ECO:0007669"/>
    <property type="project" value="InterPro"/>
</dbReference>
<keyword evidence="1 6" id="KW-0489">Methyltransferase</keyword>
<dbReference type="PIRSF" id="PIRSF037505">
    <property type="entry name" value="Betaine_HMT"/>
    <property type="match status" value="1"/>
</dbReference>
<proteinExistence type="predicted"/>
<evidence type="ECO:0000256" key="1">
    <source>
        <dbReference type="ARBA" id="ARBA00022603"/>
    </source>
</evidence>
<evidence type="ECO:0000259" key="7">
    <source>
        <dbReference type="PROSITE" id="PS50970"/>
    </source>
</evidence>
<feature type="binding site" evidence="6">
    <location>
        <position position="333"/>
    </location>
    <ligand>
        <name>Zn(2+)</name>
        <dbReference type="ChEBI" id="CHEBI:29105"/>
    </ligand>
</feature>
<dbReference type="OrthoDB" id="261426at2759"/>
<sequence length="351" mass="38507">MPIFLPTSEAKLEKAQSFLSLSRGTSKTLCCFEPLCQRPPLETMPTIQLDAGMATTLERSFKQDLSDYLWSAGCLQNNPEAIKGTHALHLKAGAEIITTCTYQASFQGFQRAGYSEQEAVNTMLKGVELANEAKKDCGKPNVRVALSIGPYGAMLANGSEYTGDYHGTTGRELEEFHRRRLNVFFSDGNPQSGIDIMLFETIPCYQEAQAIQQLLKHVQYPVPVMVSFSCNSAHTVCHGEPISDCVALFKDMDQVIAVGVNCTKPRYISSLLQDIKTTVPNKTIIVYPDGGEEWDAEARSWVSGTKVGADAFGRMCKKWADQFGPDIIIGGCCGTTQDHIASITQNVTNHQ</sequence>
<accession>A0A8H7UIT3</accession>
<dbReference type="InterPro" id="IPR003726">
    <property type="entry name" value="HCY_dom"/>
</dbReference>
<dbReference type="EMBL" id="JAEPQZ010000005">
    <property type="protein sequence ID" value="KAG2181358.1"/>
    <property type="molecule type" value="Genomic_DNA"/>
</dbReference>
<dbReference type="AlphaFoldDB" id="A0A8H7UIT3"/>
<organism evidence="8 9">
    <name type="scientific">Mortierella isabellina</name>
    <name type="common">Filamentous fungus</name>
    <name type="synonym">Umbelopsis isabellina</name>
    <dbReference type="NCBI Taxonomy" id="91625"/>
    <lineage>
        <taxon>Eukaryota</taxon>
        <taxon>Fungi</taxon>
        <taxon>Fungi incertae sedis</taxon>
        <taxon>Mucoromycota</taxon>
        <taxon>Mucoromycotina</taxon>
        <taxon>Umbelopsidomycetes</taxon>
        <taxon>Umbelopsidales</taxon>
        <taxon>Umbelopsidaceae</taxon>
        <taxon>Umbelopsis</taxon>
    </lineage>
</organism>
<comment type="caution">
    <text evidence="8">The sequence shown here is derived from an EMBL/GenBank/DDBJ whole genome shotgun (WGS) entry which is preliminary data.</text>
</comment>
<name>A0A8H7UIT3_MORIS</name>
<evidence type="ECO:0000256" key="3">
    <source>
        <dbReference type="ARBA" id="ARBA00022723"/>
    </source>
</evidence>
<keyword evidence="4 5" id="KW-0862">Zinc</keyword>
<evidence type="ECO:0000256" key="5">
    <source>
        <dbReference type="PIRSR" id="PIRSR037505-2"/>
    </source>
</evidence>
<feature type="domain" description="Hcy-binding" evidence="7">
    <location>
        <begin position="35"/>
        <end position="347"/>
    </location>
</feature>
<dbReference type="InterPro" id="IPR017226">
    <property type="entry name" value="BHMT-like"/>
</dbReference>
<dbReference type="InterPro" id="IPR036589">
    <property type="entry name" value="HCY_dom_sf"/>
</dbReference>
<evidence type="ECO:0000313" key="8">
    <source>
        <dbReference type="EMBL" id="KAG2181358.1"/>
    </source>
</evidence>
<dbReference type="PANTHER" id="PTHR46015">
    <property type="entry name" value="ZGC:172121"/>
    <property type="match status" value="1"/>
</dbReference>
<feature type="binding site" evidence="6">
    <location>
        <position position="332"/>
    </location>
    <ligand>
        <name>Zn(2+)</name>
        <dbReference type="ChEBI" id="CHEBI:29105"/>
    </ligand>
</feature>